<proteinExistence type="predicted"/>
<name>A0A0W8F604_9ZZZZ</name>
<comment type="caution">
    <text evidence="1">The sequence shown here is derived from an EMBL/GenBank/DDBJ whole genome shotgun (WGS) entry which is preliminary data.</text>
</comment>
<dbReference type="AlphaFoldDB" id="A0A0W8F604"/>
<organism evidence="1">
    <name type="scientific">hydrocarbon metagenome</name>
    <dbReference type="NCBI Taxonomy" id="938273"/>
    <lineage>
        <taxon>unclassified sequences</taxon>
        <taxon>metagenomes</taxon>
        <taxon>ecological metagenomes</taxon>
    </lineage>
</organism>
<protein>
    <submittedName>
        <fullName evidence="1">Uncharacterized protein</fullName>
    </submittedName>
</protein>
<sequence length="37" mass="4210">MCGSMWIAHNENNPKPECETCGQKLRKRENGKGYEVA</sequence>
<reference evidence="1" key="1">
    <citation type="journal article" date="2015" name="Proc. Natl. Acad. Sci. U.S.A.">
        <title>Networks of energetic and metabolic interactions define dynamics in microbial communities.</title>
        <authorList>
            <person name="Embree M."/>
            <person name="Liu J.K."/>
            <person name="Al-Bassam M.M."/>
            <person name="Zengler K."/>
        </authorList>
    </citation>
    <scope>NUCLEOTIDE SEQUENCE</scope>
</reference>
<evidence type="ECO:0000313" key="1">
    <source>
        <dbReference type="EMBL" id="KUG16269.1"/>
    </source>
</evidence>
<dbReference type="EMBL" id="LNQE01001504">
    <property type="protein sequence ID" value="KUG16269.1"/>
    <property type="molecule type" value="Genomic_DNA"/>
</dbReference>
<gene>
    <name evidence="1" type="ORF">ASZ90_014056</name>
</gene>
<accession>A0A0W8F604</accession>